<feature type="domain" description="DUF6455" evidence="1">
    <location>
        <begin position="1"/>
        <end position="84"/>
    </location>
</feature>
<reference evidence="2 3" key="1">
    <citation type="submission" date="2015-09" db="EMBL/GenBank/DDBJ databases">
        <title>Complete genome sequence of Defluviimonas alba cai42t isolated from an oilfield in Xinjiang.</title>
        <authorList>
            <person name="Geng S."/>
            <person name="Pan X."/>
            <person name="Wu X."/>
        </authorList>
    </citation>
    <scope>NUCLEOTIDE SEQUENCE [LARGE SCALE GENOMIC DNA]</scope>
    <source>
        <strain evidence="3">cai42</strain>
    </source>
</reference>
<accession>A0A159Z0U5</accession>
<dbReference type="EMBL" id="CP012661">
    <property type="protein sequence ID" value="AMY68437.1"/>
    <property type="molecule type" value="Genomic_DNA"/>
</dbReference>
<organism evidence="2 3">
    <name type="scientific">Frigidibacter mobilis</name>
    <dbReference type="NCBI Taxonomy" id="1335048"/>
    <lineage>
        <taxon>Bacteria</taxon>
        <taxon>Pseudomonadati</taxon>
        <taxon>Pseudomonadota</taxon>
        <taxon>Alphaproteobacteria</taxon>
        <taxon>Rhodobacterales</taxon>
        <taxon>Paracoccaceae</taxon>
        <taxon>Frigidibacter</taxon>
    </lineage>
</organism>
<dbReference type="KEGG" id="daa:AKL17_1181"/>
<dbReference type="RefSeq" id="WP_066811517.1">
    <property type="nucleotide sequence ID" value="NZ_CP012661.1"/>
</dbReference>
<dbReference type="Proteomes" id="UP000076128">
    <property type="component" value="Chromosome"/>
</dbReference>
<evidence type="ECO:0000259" key="1">
    <source>
        <dbReference type="Pfam" id="PF20056"/>
    </source>
</evidence>
<dbReference type="Pfam" id="PF20056">
    <property type="entry name" value="DUF6455"/>
    <property type="match status" value="1"/>
</dbReference>
<evidence type="ECO:0000313" key="2">
    <source>
        <dbReference type="EMBL" id="AMY68437.1"/>
    </source>
</evidence>
<protein>
    <recommendedName>
        <fullName evidence="1">DUF6455 domain-containing protein</fullName>
    </recommendedName>
</protein>
<dbReference type="AlphaFoldDB" id="A0A159Z0U5"/>
<sequence>MGLQGDVGTHLWLTRGMAARVGVSLDAVLHEGTLTRADFAGMVTRCRSCSQPADCLAFQTAGGPVCAEPPAYCANRALLAELQDLG</sequence>
<dbReference type="STRING" id="1335048.AKL17_1181"/>
<gene>
    <name evidence="2" type="ORF">AKL17_1181</name>
</gene>
<proteinExistence type="predicted"/>
<name>A0A159Z0U5_9RHOB</name>
<keyword evidence="3" id="KW-1185">Reference proteome</keyword>
<evidence type="ECO:0000313" key="3">
    <source>
        <dbReference type="Proteomes" id="UP000076128"/>
    </source>
</evidence>
<dbReference type="InterPro" id="IPR045601">
    <property type="entry name" value="DUF6455"/>
</dbReference>
<dbReference type="OrthoDB" id="7689275at2"/>